<accession>A0A2J6RTV4</accession>
<proteinExistence type="predicted"/>
<gene>
    <name evidence="1" type="ORF">L207DRAFT_582371</name>
</gene>
<name>A0A2J6RTV4_HYAVF</name>
<dbReference type="AlphaFoldDB" id="A0A2J6RTV4"/>
<evidence type="ECO:0000313" key="2">
    <source>
        <dbReference type="Proteomes" id="UP000235786"/>
    </source>
</evidence>
<dbReference type="Proteomes" id="UP000235786">
    <property type="component" value="Unassembled WGS sequence"/>
</dbReference>
<sequence length="283" mass="31865">MSTRIRFSGQAQEVAAYYPGDIIDGIVYLRGPLQDSNLAVSIKLVGSTHSTIFLGKHSVDHDLVLCEVRQELAHELPPTILTGDSRHCGQICYQVSVKAKRSTFFSKNTQMVGKTLSLAPRRAAYLKHDSTSPDPLNHGAWKPSSITLEMAHDQGEDYARLVPQLQVLRVKHCIEARTYFRVPGSPKDDSFAIKWFLAEDFVNWKDKKLSFRADNLNLSLISGETLNLKQQLRFGVPESEQSSFQSYEISRCYSSKTTVQLAYGGLKRNVVFRNRRLTVCPAK</sequence>
<evidence type="ECO:0000313" key="1">
    <source>
        <dbReference type="EMBL" id="PMD41951.1"/>
    </source>
</evidence>
<dbReference type="EMBL" id="KZ613944">
    <property type="protein sequence ID" value="PMD41951.1"/>
    <property type="molecule type" value="Genomic_DNA"/>
</dbReference>
<organism evidence="1 2">
    <name type="scientific">Hyaloscypha variabilis (strain UAMH 11265 / GT02V1 / F)</name>
    <name type="common">Meliniomyces variabilis</name>
    <dbReference type="NCBI Taxonomy" id="1149755"/>
    <lineage>
        <taxon>Eukaryota</taxon>
        <taxon>Fungi</taxon>
        <taxon>Dikarya</taxon>
        <taxon>Ascomycota</taxon>
        <taxon>Pezizomycotina</taxon>
        <taxon>Leotiomycetes</taxon>
        <taxon>Helotiales</taxon>
        <taxon>Hyaloscyphaceae</taxon>
        <taxon>Hyaloscypha</taxon>
        <taxon>Hyaloscypha variabilis</taxon>
    </lineage>
</organism>
<protein>
    <submittedName>
        <fullName evidence="1">Uncharacterized protein</fullName>
    </submittedName>
</protein>
<keyword evidence="2" id="KW-1185">Reference proteome</keyword>
<reference evidence="1 2" key="1">
    <citation type="submission" date="2016-04" db="EMBL/GenBank/DDBJ databases">
        <title>A degradative enzymes factory behind the ericoid mycorrhizal symbiosis.</title>
        <authorList>
            <consortium name="DOE Joint Genome Institute"/>
            <person name="Martino E."/>
            <person name="Morin E."/>
            <person name="Grelet G."/>
            <person name="Kuo A."/>
            <person name="Kohler A."/>
            <person name="Daghino S."/>
            <person name="Barry K."/>
            <person name="Choi C."/>
            <person name="Cichocki N."/>
            <person name="Clum A."/>
            <person name="Copeland A."/>
            <person name="Hainaut M."/>
            <person name="Haridas S."/>
            <person name="Labutti K."/>
            <person name="Lindquist E."/>
            <person name="Lipzen A."/>
            <person name="Khouja H.-R."/>
            <person name="Murat C."/>
            <person name="Ohm R."/>
            <person name="Olson A."/>
            <person name="Spatafora J."/>
            <person name="Veneault-Fourrey C."/>
            <person name="Henrissat B."/>
            <person name="Grigoriev I."/>
            <person name="Martin F."/>
            <person name="Perotto S."/>
        </authorList>
    </citation>
    <scope>NUCLEOTIDE SEQUENCE [LARGE SCALE GENOMIC DNA]</scope>
    <source>
        <strain evidence="1 2">F</strain>
    </source>
</reference>